<gene>
    <name evidence="4" type="ORF">JC965_05350</name>
    <name evidence="5" type="ORF">OJY61_17380</name>
    <name evidence="3" type="ORF">VCX44_09480</name>
</gene>
<dbReference type="EMBL" id="JAYGOJ010000039">
    <property type="protein sequence ID" value="MEA9436045.1"/>
    <property type="molecule type" value="Genomic_DNA"/>
</dbReference>
<sequence>MKISVSVWVARPIADVWQGWNTPASIMAWNAASPQWHCPQSRVDLRVGGRFCHHMAARDGSTGFDFEGTFTEVTAPTGLGYVMDDGREVSVRFVAEQGGTRVEERFDAESLHSGEQQRAGWQSILDNFKRHMEAAS</sequence>
<dbReference type="AlphaFoldDB" id="A0A3G9IMF2"/>
<dbReference type="Proteomes" id="UP001163285">
    <property type="component" value="Chromosome"/>
</dbReference>
<keyword evidence="6" id="KW-1185">Reference proteome</keyword>
<dbReference type="RefSeq" id="WP_041211466.1">
    <property type="nucleotide sequence ID" value="NZ_AP019195.1"/>
</dbReference>
<dbReference type="SUPFAM" id="SSF55961">
    <property type="entry name" value="Bet v1-like"/>
    <property type="match status" value="1"/>
</dbReference>
<reference evidence="5" key="2">
    <citation type="submission" date="2023-04" db="EMBL/GenBank/DDBJ databases">
        <title>Whole Genome Sequence of Multi-drug resistant Aeromonas caviae as a gut pathogen in newborn.</title>
        <authorList>
            <person name="Jadhav S.V."/>
            <person name="Saroj S.D."/>
            <person name="Saha U.B."/>
            <person name="Sen S."/>
            <person name="Kher A."/>
        </authorList>
    </citation>
    <scope>NUCLEOTIDE SEQUENCE</scope>
    <source>
        <strain evidence="5">SVJ23</strain>
    </source>
</reference>
<organism evidence="4">
    <name type="scientific">Aeromonas caviae</name>
    <name type="common">Aeromonas punctata</name>
    <dbReference type="NCBI Taxonomy" id="648"/>
    <lineage>
        <taxon>Bacteria</taxon>
        <taxon>Pseudomonadati</taxon>
        <taxon>Pseudomonadota</taxon>
        <taxon>Gammaproteobacteria</taxon>
        <taxon>Aeromonadales</taxon>
        <taxon>Aeromonadaceae</taxon>
        <taxon>Aeromonas</taxon>
    </lineage>
</organism>
<evidence type="ECO:0000259" key="2">
    <source>
        <dbReference type="Pfam" id="PF08327"/>
    </source>
</evidence>
<proteinExistence type="inferred from homology"/>
<comment type="similarity">
    <text evidence="1">Belongs to the AHA1 family.</text>
</comment>
<evidence type="ECO:0000313" key="3">
    <source>
        <dbReference type="EMBL" id="MEA9436045.1"/>
    </source>
</evidence>
<dbReference type="Pfam" id="PF08327">
    <property type="entry name" value="AHSA1"/>
    <property type="match status" value="1"/>
</dbReference>
<dbReference type="Proteomes" id="UP001304847">
    <property type="component" value="Unassembled WGS sequence"/>
</dbReference>
<name>A0A3G9IMF2_AERCA</name>
<evidence type="ECO:0000313" key="5">
    <source>
        <dbReference type="EMBL" id="UZC85595.2"/>
    </source>
</evidence>
<dbReference type="Gene3D" id="3.30.530.20">
    <property type="match status" value="1"/>
</dbReference>
<evidence type="ECO:0000313" key="4">
    <source>
        <dbReference type="EMBL" id="QQA61940.1"/>
    </source>
</evidence>
<dbReference type="InterPro" id="IPR023393">
    <property type="entry name" value="START-like_dom_sf"/>
</dbReference>
<dbReference type="EMBL" id="CP065937">
    <property type="protein sequence ID" value="QQA61940.1"/>
    <property type="molecule type" value="Genomic_DNA"/>
</dbReference>
<reference evidence="4" key="1">
    <citation type="submission" date="2020-12" db="EMBL/GenBank/DDBJ databases">
        <title>GES Beta-lactamases isolated from hospital effluents in Brazil.</title>
        <authorList>
            <person name="Conte D."/>
            <person name="Mesa D."/>
            <person name="Palmeiro J.K."/>
            <person name="Dalla-Costa L.M."/>
        </authorList>
    </citation>
    <scope>NUCLEOTIDE SEQUENCE [LARGE SCALE GENOMIC DNA]</scope>
    <source>
        <strain evidence="4">Aero21</strain>
    </source>
</reference>
<protein>
    <submittedName>
        <fullName evidence="4">SRPBCC domain-containing protein</fullName>
    </submittedName>
</protein>
<evidence type="ECO:0000256" key="1">
    <source>
        <dbReference type="ARBA" id="ARBA00006817"/>
    </source>
</evidence>
<reference evidence="3 6" key="3">
    <citation type="submission" date="2023-12" db="EMBL/GenBank/DDBJ databases">
        <title>Characterization of antibiotic resistance in Aeromonas spp. in hospital effluent.</title>
        <authorList>
            <person name="Negoseki B.R.S."/>
            <person name="Krul D."/>
            <person name="Siqueira A.C."/>
            <person name="Almeida M."/>
            <person name="Mesa D."/>
            <person name="Conte D."/>
            <person name="Dalla-Costa L.M."/>
        </authorList>
    </citation>
    <scope>NUCLEOTIDE SEQUENCE [LARGE SCALE GENOMIC DNA]</scope>
    <source>
        <strain evidence="3 6">36v</strain>
    </source>
</reference>
<dbReference type="EMBL" id="CP110176">
    <property type="protein sequence ID" value="UZC85595.2"/>
    <property type="molecule type" value="Genomic_DNA"/>
</dbReference>
<accession>A0A3G9IMF2</accession>
<feature type="domain" description="Activator of Hsp90 ATPase homologue 1/2-like C-terminal" evidence="2">
    <location>
        <begin position="12"/>
        <end position="133"/>
    </location>
</feature>
<dbReference type="InterPro" id="IPR013538">
    <property type="entry name" value="ASHA1/2-like_C"/>
</dbReference>
<evidence type="ECO:0000313" key="6">
    <source>
        <dbReference type="Proteomes" id="UP001304847"/>
    </source>
</evidence>